<comment type="caution">
    <text evidence="6">The sequence shown here is derived from an EMBL/GenBank/DDBJ whole genome shotgun (WGS) entry which is preliminary data.</text>
</comment>
<dbReference type="PANTHER" id="PTHR10009">
    <property type="entry name" value="PROTEIN YELLOW-RELATED"/>
    <property type="match status" value="1"/>
</dbReference>
<evidence type="ECO:0000313" key="6">
    <source>
        <dbReference type="EMBL" id="KAL0893019.1"/>
    </source>
</evidence>
<name>A0ABR3I9U4_LOXSC</name>
<dbReference type="EMBL" id="JBEUOH010000006">
    <property type="protein sequence ID" value="KAL0893019.1"/>
    <property type="molecule type" value="Genomic_DNA"/>
</dbReference>
<evidence type="ECO:0000313" key="7">
    <source>
        <dbReference type="Proteomes" id="UP001549920"/>
    </source>
</evidence>
<evidence type="ECO:0008006" key="8">
    <source>
        <dbReference type="Google" id="ProtNLM"/>
    </source>
</evidence>
<accession>A0ABR3I9U4</accession>
<dbReference type="InterPro" id="IPR017996">
    <property type="entry name" value="MRJP/yellow-related"/>
</dbReference>
<proteinExistence type="inferred from homology"/>
<reference evidence="6 7" key="1">
    <citation type="submission" date="2024-06" db="EMBL/GenBank/DDBJ databases">
        <title>A chromosome-level genome assembly of beet webworm, Loxostege sticticalis.</title>
        <authorList>
            <person name="Zhang Y."/>
        </authorList>
    </citation>
    <scope>NUCLEOTIDE SEQUENCE [LARGE SCALE GENOMIC DNA]</scope>
    <source>
        <strain evidence="6">AQ026</strain>
        <tissue evidence="6">Whole body</tissue>
    </source>
</reference>
<feature type="signal peptide" evidence="5">
    <location>
        <begin position="1"/>
        <end position="22"/>
    </location>
</feature>
<keyword evidence="7" id="KW-1185">Reference proteome</keyword>
<dbReference type="PRINTS" id="PR01366">
    <property type="entry name" value="ROYALJELLY"/>
</dbReference>
<dbReference type="Pfam" id="PF03022">
    <property type="entry name" value="MRJP"/>
    <property type="match status" value="1"/>
</dbReference>
<dbReference type="Proteomes" id="UP001549920">
    <property type="component" value="Unassembled WGS sequence"/>
</dbReference>
<dbReference type="PANTHER" id="PTHR10009:SF13">
    <property type="entry name" value="DOPAMINECHROME TAUTOMERASE"/>
    <property type="match status" value="1"/>
</dbReference>
<evidence type="ECO:0000256" key="2">
    <source>
        <dbReference type="ARBA" id="ARBA00009127"/>
    </source>
</evidence>
<evidence type="ECO:0000256" key="1">
    <source>
        <dbReference type="ARBA" id="ARBA00004613"/>
    </source>
</evidence>
<evidence type="ECO:0000256" key="5">
    <source>
        <dbReference type="SAM" id="SignalP"/>
    </source>
</evidence>
<dbReference type="Gene3D" id="2.120.10.30">
    <property type="entry name" value="TolB, C-terminal domain"/>
    <property type="match status" value="1"/>
</dbReference>
<keyword evidence="4 5" id="KW-0732">Signal</keyword>
<evidence type="ECO:0000256" key="4">
    <source>
        <dbReference type="ARBA" id="ARBA00022729"/>
    </source>
</evidence>
<dbReference type="EMBL" id="JBEUOH010000006">
    <property type="protein sequence ID" value="KAL0893020.1"/>
    <property type="molecule type" value="Genomic_DNA"/>
</dbReference>
<organism evidence="6 7">
    <name type="scientific">Loxostege sticticalis</name>
    <name type="common">Beet webworm moth</name>
    <dbReference type="NCBI Taxonomy" id="481309"/>
    <lineage>
        <taxon>Eukaryota</taxon>
        <taxon>Metazoa</taxon>
        <taxon>Ecdysozoa</taxon>
        <taxon>Arthropoda</taxon>
        <taxon>Hexapoda</taxon>
        <taxon>Insecta</taxon>
        <taxon>Pterygota</taxon>
        <taxon>Neoptera</taxon>
        <taxon>Endopterygota</taxon>
        <taxon>Lepidoptera</taxon>
        <taxon>Glossata</taxon>
        <taxon>Ditrysia</taxon>
        <taxon>Pyraloidea</taxon>
        <taxon>Crambidae</taxon>
        <taxon>Pyraustinae</taxon>
        <taxon>Loxostege</taxon>
    </lineage>
</organism>
<sequence length="408" mass="46417">MEEKSLMFRLAVLSLCAVQCFAANKALGTLYRWKQIDYEFPTTLDRLAAIQNGDFIQQNAIILGVERWKDRLFVSTPAWKRGVPATLSSLPINAESESAPLRPYPSWEWHNAGNCTGFTSIFRMAIDHCGTMWVLDSGQVEAFETPRQLCPPSLIAIDVETDRVIARHVIPPEFVLQNSLISNLVVDSRDALCKDTHVYIADTWRNGLIVYRASDAAFWRFSHFTFLPEPLMSNYTLHGLNFQWTDGIFGMSLGKLHNGDRPLYYHAMSSAREFVVPTSVIRNQTRVSNAVGEFKALRGDRGDIGQVSAAAIDRNGVMFFNLVSQDSIGCWNTLKPYEIENLGIVAHNDKTLIFPNDLRLDHEIPQRAWIISNRLPMYQFNLIDPNEYNFRIMYLDLKKAVQDSVCQN</sequence>
<dbReference type="InterPro" id="IPR011042">
    <property type="entry name" value="6-blade_b-propeller_TolB-like"/>
</dbReference>
<protein>
    <recommendedName>
        <fullName evidence="8">Yellow-h3</fullName>
    </recommendedName>
</protein>
<keyword evidence="3" id="KW-0964">Secreted</keyword>
<feature type="chain" id="PRO_5045031773" description="Yellow-h3" evidence="5">
    <location>
        <begin position="23"/>
        <end position="408"/>
    </location>
</feature>
<comment type="similarity">
    <text evidence="2">Belongs to the major royal jelly protein family.</text>
</comment>
<gene>
    <name evidence="6" type="ORF">ABMA27_014676</name>
</gene>
<evidence type="ECO:0000256" key="3">
    <source>
        <dbReference type="ARBA" id="ARBA00022525"/>
    </source>
</evidence>
<comment type="subcellular location">
    <subcellularLocation>
        <location evidence="1">Secreted</location>
    </subcellularLocation>
</comment>